<reference evidence="2" key="1">
    <citation type="submission" date="2019-09" db="EMBL/GenBank/DDBJ databases">
        <title>Draft genome information of white flower Hibiscus syriacus.</title>
        <authorList>
            <person name="Kim Y.-M."/>
        </authorList>
    </citation>
    <scope>NUCLEOTIDE SEQUENCE [LARGE SCALE GENOMIC DNA]</scope>
    <source>
        <strain evidence="2">YM2019G1</strain>
    </source>
</reference>
<accession>A0A6A2W9H4</accession>
<organism evidence="2 3">
    <name type="scientific">Hibiscus syriacus</name>
    <name type="common">Rose of Sharon</name>
    <dbReference type="NCBI Taxonomy" id="106335"/>
    <lineage>
        <taxon>Eukaryota</taxon>
        <taxon>Viridiplantae</taxon>
        <taxon>Streptophyta</taxon>
        <taxon>Embryophyta</taxon>
        <taxon>Tracheophyta</taxon>
        <taxon>Spermatophyta</taxon>
        <taxon>Magnoliopsida</taxon>
        <taxon>eudicotyledons</taxon>
        <taxon>Gunneridae</taxon>
        <taxon>Pentapetalae</taxon>
        <taxon>rosids</taxon>
        <taxon>malvids</taxon>
        <taxon>Malvales</taxon>
        <taxon>Malvaceae</taxon>
        <taxon>Malvoideae</taxon>
        <taxon>Hibiscus</taxon>
    </lineage>
</organism>
<dbReference type="Gene3D" id="3.90.25.10">
    <property type="entry name" value="UDP-galactose 4-epimerase, domain 1"/>
    <property type="match status" value="2"/>
</dbReference>
<dbReference type="PANTHER" id="PTHR43349:SF93">
    <property type="entry name" value="ISOFLAVONE REDUCTASE HOMOLOG P3-RELATED"/>
    <property type="match status" value="1"/>
</dbReference>
<keyword evidence="3" id="KW-1185">Reference proteome</keyword>
<dbReference type="InterPro" id="IPR008030">
    <property type="entry name" value="NmrA-like"/>
</dbReference>
<evidence type="ECO:0000313" key="2">
    <source>
        <dbReference type="EMBL" id="KAE8654018.1"/>
    </source>
</evidence>
<sequence length="164" mass="18519">MDQVYDPTPRTLNKTLFIRPPKNTYSFNELVTLWEKLIGKILEKTYVPEKQLLKQIQESPIPINILLAVSHSIFVNSDGTNFEIKPSIGFEASELYPGVKHTTVEETLSQAPCPLNIVLAICHSNFVDGDYTVFEIKSSFGFEASELYPAVKYTTVEEGISRFV</sequence>
<dbReference type="Pfam" id="PF05368">
    <property type="entry name" value="NmrA"/>
    <property type="match status" value="1"/>
</dbReference>
<dbReference type="SUPFAM" id="SSF51735">
    <property type="entry name" value="NAD(P)-binding Rossmann-fold domains"/>
    <property type="match status" value="1"/>
</dbReference>
<feature type="domain" description="NmrA-like" evidence="1">
    <location>
        <begin position="9"/>
        <end position="106"/>
    </location>
</feature>
<name>A0A6A2W9H4_HIBSY</name>
<dbReference type="Gene3D" id="3.40.50.720">
    <property type="entry name" value="NAD(P)-binding Rossmann-like Domain"/>
    <property type="match status" value="2"/>
</dbReference>
<proteinExistence type="predicted"/>
<gene>
    <name evidence="2" type="ORF">F3Y22_tig00117056pilonHSYRG00685</name>
</gene>
<dbReference type="Proteomes" id="UP000436088">
    <property type="component" value="Unassembled WGS sequence"/>
</dbReference>
<dbReference type="InterPro" id="IPR036291">
    <property type="entry name" value="NAD(P)-bd_dom_sf"/>
</dbReference>
<dbReference type="EMBL" id="VEPZ02001788">
    <property type="protein sequence ID" value="KAE8654018.1"/>
    <property type="molecule type" value="Genomic_DNA"/>
</dbReference>
<dbReference type="PANTHER" id="PTHR43349">
    <property type="entry name" value="PINORESINOL REDUCTASE-RELATED"/>
    <property type="match status" value="1"/>
</dbReference>
<comment type="caution">
    <text evidence="2">The sequence shown here is derived from an EMBL/GenBank/DDBJ whole genome shotgun (WGS) entry which is preliminary data.</text>
</comment>
<protein>
    <submittedName>
        <fullName evidence="2">Isoflavone reductase-like protein IRL</fullName>
    </submittedName>
</protein>
<evidence type="ECO:0000259" key="1">
    <source>
        <dbReference type="Pfam" id="PF05368"/>
    </source>
</evidence>
<dbReference type="AlphaFoldDB" id="A0A6A2W9H4"/>
<dbReference type="InterPro" id="IPR050608">
    <property type="entry name" value="NmrA-type/Isoflavone_red_sf"/>
</dbReference>
<evidence type="ECO:0000313" key="3">
    <source>
        <dbReference type="Proteomes" id="UP000436088"/>
    </source>
</evidence>